<dbReference type="Proteomes" id="UP001320420">
    <property type="component" value="Unassembled WGS sequence"/>
</dbReference>
<organism evidence="3 4">
    <name type="scientific">Diatrype stigma</name>
    <dbReference type="NCBI Taxonomy" id="117547"/>
    <lineage>
        <taxon>Eukaryota</taxon>
        <taxon>Fungi</taxon>
        <taxon>Dikarya</taxon>
        <taxon>Ascomycota</taxon>
        <taxon>Pezizomycotina</taxon>
        <taxon>Sordariomycetes</taxon>
        <taxon>Xylariomycetidae</taxon>
        <taxon>Xylariales</taxon>
        <taxon>Diatrypaceae</taxon>
        <taxon>Diatrype</taxon>
    </lineage>
</organism>
<feature type="domain" description="UPF0261" evidence="1">
    <location>
        <begin position="8"/>
        <end position="192"/>
    </location>
</feature>
<name>A0AAN9YI09_9PEZI</name>
<dbReference type="PIRSF" id="PIRSF033271">
    <property type="entry name" value="UCP033271"/>
    <property type="match status" value="1"/>
</dbReference>
<dbReference type="Pfam" id="PF06792">
    <property type="entry name" value="UPF0261"/>
    <property type="match status" value="1"/>
</dbReference>
<reference evidence="3 4" key="1">
    <citation type="submission" date="2024-02" db="EMBL/GenBank/DDBJ databases">
        <title>De novo assembly and annotation of 12 fungi associated with fruit tree decline syndrome in Ontario, Canada.</title>
        <authorList>
            <person name="Sulman M."/>
            <person name="Ellouze W."/>
            <person name="Ilyukhin E."/>
        </authorList>
    </citation>
    <scope>NUCLEOTIDE SEQUENCE [LARGE SCALE GENOMIC DNA]</scope>
    <source>
        <strain evidence="3 4">M11/M66-122</strain>
    </source>
</reference>
<dbReference type="InterPro" id="IPR008322">
    <property type="entry name" value="UPF0261"/>
</dbReference>
<protein>
    <submittedName>
        <fullName evidence="3">Uncharacterized protein</fullName>
    </submittedName>
</protein>
<dbReference type="InterPro" id="IPR056778">
    <property type="entry name" value="UPF0261_C"/>
</dbReference>
<feature type="domain" description="UPF0261" evidence="2">
    <location>
        <begin position="211"/>
        <end position="422"/>
    </location>
</feature>
<dbReference type="CDD" id="cd15488">
    <property type="entry name" value="Tm-1-like"/>
    <property type="match status" value="1"/>
</dbReference>
<evidence type="ECO:0000313" key="4">
    <source>
        <dbReference type="Proteomes" id="UP001320420"/>
    </source>
</evidence>
<evidence type="ECO:0000259" key="2">
    <source>
        <dbReference type="Pfam" id="PF23189"/>
    </source>
</evidence>
<gene>
    <name evidence="3" type="ORF">SLS62_010598</name>
</gene>
<dbReference type="NCBIfam" id="NF002674">
    <property type="entry name" value="PRK02399.1-2"/>
    <property type="match status" value="1"/>
</dbReference>
<dbReference type="Gene3D" id="3.40.50.12030">
    <property type="entry name" value="Uncharacterised protein family UPF0261, NC domain"/>
    <property type="match status" value="1"/>
</dbReference>
<dbReference type="AlphaFoldDB" id="A0AAN9YI09"/>
<accession>A0AAN9YI09</accession>
<dbReference type="PANTHER" id="PTHR31862">
    <property type="entry name" value="UPF0261 DOMAIN PROTEIN (AFU_ORTHOLOGUE AFUA_1G10120)"/>
    <property type="match status" value="1"/>
</dbReference>
<dbReference type="EMBL" id="JAKJXP020000136">
    <property type="protein sequence ID" value="KAK7743405.1"/>
    <property type="molecule type" value="Genomic_DNA"/>
</dbReference>
<dbReference type="Pfam" id="PF23189">
    <property type="entry name" value="UPF0261_C"/>
    <property type="match status" value="1"/>
</dbReference>
<comment type="caution">
    <text evidence="3">The sequence shown here is derived from an EMBL/GenBank/DDBJ whole genome shotgun (WGS) entry which is preliminary data.</text>
</comment>
<dbReference type="Gene3D" id="3.40.50.12020">
    <property type="entry name" value="Uncharacterised protein family UPF0261, NN domain"/>
    <property type="match status" value="1"/>
</dbReference>
<evidence type="ECO:0000313" key="3">
    <source>
        <dbReference type="EMBL" id="KAK7743405.1"/>
    </source>
</evidence>
<proteinExistence type="predicted"/>
<dbReference type="InterPro" id="IPR044122">
    <property type="entry name" value="UPF0261_N"/>
</dbReference>
<keyword evidence="4" id="KW-1185">Reference proteome</keyword>
<dbReference type="PANTHER" id="PTHR31862:SF1">
    <property type="entry name" value="UPF0261 DOMAIN PROTEIN (AFU_ORTHOLOGUE AFUA_1G10120)"/>
    <property type="match status" value="1"/>
</dbReference>
<dbReference type="InterPro" id="IPR051353">
    <property type="entry name" value="Tobamovirus_resist_UPF0261"/>
</dbReference>
<sequence length="425" mass="44774">MTTSENTTIALIGTCDTKLQELLRLKELILEAGASSVILIDAGSYPVQHEGIDVGRGQGQDQGQGETPGYVYVTEGEEAELASADRSGCLRIMTECAKRCVRSLHRDGRIQGAISAGGSGGTSLAAPVMREALPIGFPKLIVSTIASGDTGPLVGESDVTMMYSVVDIAGSNALLDRIFSNAAGAIAGMAHAWASSSSASPRSKAGSKKKKMAVGITMFGVTTPCVNQVRELLESRYDCECFVFHATGHGGRALERLVEDGQLDVVLDLTTTEVCDHLMGGNMSAGATRLEAAPKAGIPYIVSLGAIDKLQNSSPIAQRLTQVKILVMRTTAEECKSVGEFIADKLRRFARDQEKIKVLLPKGGVSIIATPGAPFADAEADEAAFEAIRTGLRGTGIEVIERREAINDENFAKEATNTLAAILST</sequence>
<evidence type="ECO:0000259" key="1">
    <source>
        <dbReference type="Pfam" id="PF06792"/>
    </source>
</evidence>